<evidence type="ECO:0000313" key="3">
    <source>
        <dbReference type="Proteomes" id="UP000059680"/>
    </source>
</evidence>
<keyword evidence="3" id="KW-1185">Reference proteome</keyword>
<dbReference type="InParanoid" id="A0A0P0UXM2"/>
<name>A0A0P0UXM2_ORYSJ</name>
<accession>A0A0P0UXM2</accession>
<dbReference type="PaxDb" id="39947-A0A0P0UXM2"/>
<evidence type="ECO:0000256" key="1">
    <source>
        <dbReference type="SAM" id="MobiDB-lite"/>
    </source>
</evidence>
<reference evidence="2 3" key="3">
    <citation type="journal article" date="2013" name="Rice">
        <title>Improvement of the Oryza sativa Nipponbare reference genome using next generation sequence and optical map data.</title>
        <authorList>
            <person name="Kawahara Y."/>
            <person name="de la Bastide M."/>
            <person name="Hamilton J.P."/>
            <person name="Kanamori H."/>
            <person name="McCombie W.R."/>
            <person name="Ouyang S."/>
            <person name="Schwartz D.C."/>
            <person name="Tanaka T."/>
            <person name="Wu J."/>
            <person name="Zhou S."/>
            <person name="Childs K.L."/>
            <person name="Davidson R.M."/>
            <person name="Lin H."/>
            <person name="Quesada-Ocampo L."/>
            <person name="Vaillancourt B."/>
            <person name="Sakai H."/>
            <person name="Lee S.S."/>
            <person name="Kim J."/>
            <person name="Numa H."/>
            <person name="Itoh T."/>
            <person name="Buell C.R."/>
            <person name="Matsumoto T."/>
        </authorList>
    </citation>
    <scope>NUCLEOTIDE SEQUENCE [LARGE SCALE GENOMIC DNA]</scope>
    <source>
        <strain evidence="3">cv. Nipponbare</strain>
    </source>
</reference>
<organism evidence="2 3">
    <name type="scientific">Oryza sativa subsp. japonica</name>
    <name type="common">Rice</name>
    <dbReference type="NCBI Taxonomy" id="39947"/>
    <lineage>
        <taxon>Eukaryota</taxon>
        <taxon>Viridiplantae</taxon>
        <taxon>Streptophyta</taxon>
        <taxon>Embryophyta</taxon>
        <taxon>Tracheophyta</taxon>
        <taxon>Spermatophyta</taxon>
        <taxon>Magnoliopsida</taxon>
        <taxon>Liliopsida</taxon>
        <taxon>Poales</taxon>
        <taxon>Poaceae</taxon>
        <taxon>BOP clade</taxon>
        <taxon>Oryzoideae</taxon>
        <taxon>Oryzeae</taxon>
        <taxon>Oryzinae</taxon>
        <taxon>Oryza</taxon>
        <taxon>Oryza sativa</taxon>
    </lineage>
</organism>
<reference evidence="3" key="1">
    <citation type="journal article" date="2005" name="Nature">
        <title>The map-based sequence of the rice genome.</title>
        <authorList>
            <consortium name="International rice genome sequencing project (IRGSP)"/>
            <person name="Matsumoto T."/>
            <person name="Wu J."/>
            <person name="Kanamori H."/>
            <person name="Katayose Y."/>
            <person name="Fujisawa M."/>
            <person name="Namiki N."/>
            <person name="Mizuno H."/>
            <person name="Yamamoto K."/>
            <person name="Antonio B.A."/>
            <person name="Baba T."/>
            <person name="Sakata K."/>
            <person name="Nagamura Y."/>
            <person name="Aoki H."/>
            <person name="Arikawa K."/>
            <person name="Arita K."/>
            <person name="Bito T."/>
            <person name="Chiden Y."/>
            <person name="Fujitsuka N."/>
            <person name="Fukunaka R."/>
            <person name="Hamada M."/>
            <person name="Harada C."/>
            <person name="Hayashi A."/>
            <person name="Hijishita S."/>
            <person name="Honda M."/>
            <person name="Hosokawa S."/>
            <person name="Ichikawa Y."/>
            <person name="Idonuma A."/>
            <person name="Iijima M."/>
            <person name="Ikeda M."/>
            <person name="Ikeno M."/>
            <person name="Ito K."/>
            <person name="Ito S."/>
            <person name="Ito T."/>
            <person name="Ito Y."/>
            <person name="Ito Y."/>
            <person name="Iwabuchi A."/>
            <person name="Kamiya K."/>
            <person name="Karasawa W."/>
            <person name="Kurita K."/>
            <person name="Katagiri S."/>
            <person name="Kikuta A."/>
            <person name="Kobayashi H."/>
            <person name="Kobayashi N."/>
            <person name="Machita K."/>
            <person name="Maehara T."/>
            <person name="Masukawa M."/>
            <person name="Mizubayashi T."/>
            <person name="Mukai Y."/>
            <person name="Nagasaki H."/>
            <person name="Nagata Y."/>
            <person name="Naito S."/>
            <person name="Nakashima M."/>
            <person name="Nakama Y."/>
            <person name="Nakamichi Y."/>
            <person name="Nakamura M."/>
            <person name="Meguro A."/>
            <person name="Negishi M."/>
            <person name="Ohta I."/>
            <person name="Ohta T."/>
            <person name="Okamoto M."/>
            <person name="Ono N."/>
            <person name="Saji S."/>
            <person name="Sakaguchi M."/>
            <person name="Sakai K."/>
            <person name="Shibata M."/>
            <person name="Shimokawa T."/>
            <person name="Song J."/>
            <person name="Takazaki Y."/>
            <person name="Terasawa K."/>
            <person name="Tsugane M."/>
            <person name="Tsuji K."/>
            <person name="Ueda S."/>
            <person name="Waki K."/>
            <person name="Yamagata H."/>
            <person name="Yamamoto M."/>
            <person name="Yamamoto S."/>
            <person name="Yamane H."/>
            <person name="Yoshiki S."/>
            <person name="Yoshihara R."/>
            <person name="Yukawa K."/>
            <person name="Zhong H."/>
            <person name="Yano M."/>
            <person name="Yuan Q."/>
            <person name="Ouyang S."/>
            <person name="Liu J."/>
            <person name="Jones K.M."/>
            <person name="Gansberger K."/>
            <person name="Moffat K."/>
            <person name="Hill J."/>
            <person name="Bera J."/>
            <person name="Fadrosh D."/>
            <person name="Jin S."/>
            <person name="Johri S."/>
            <person name="Kim M."/>
            <person name="Overton L."/>
            <person name="Reardon M."/>
            <person name="Tsitrin T."/>
            <person name="Vuong H."/>
            <person name="Weaver B."/>
            <person name="Ciecko A."/>
            <person name="Tallon L."/>
            <person name="Jackson J."/>
            <person name="Pai G."/>
            <person name="Aken S.V."/>
            <person name="Utterback T."/>
            <person name="Reidmuller S."/>
            <person name="Feldblyum T."/>
            <person name="Hsiao J."/>
            <person name="Zismann V."/>
            <person name="Iobst S."/>
            <person name="de Vazeille A.R."/>
            <person name="Buell C.R."/>
            <person name="Ying K."/>
            <person name="Li Y."/>
            <person name="Lu T."/>
            <person name="Huang Y."/>
            <person name="Zhao Q."/>
            <person name="Feng Q."/>
            <person name="Zhang L."/>
            <person name="Zhu J."/>
            <person name="Weng Q."/>
            <person name="Mu J."/>
            <person name="Lu Y."/>
            <person name="Fan D."/>
            <person name="Liu Y."/>
            <person name="Guan J."/>
            <person name="Zhang Y."/>
            <person name="Yu S."/>
            <person name="Liu X."/>
            <person name="Zhang Y."/>
            <person name="Hong G."/>
            <person name="Han B."/>
            <person name="Choisne N."/>
            <person name="Demange N."/>
            <person name="Orjeda G."/>
            <person name="Samain S."/>
            <person name="Cattolico L."/>
            <person name="Pelletier E."/>
            <person name="Couloux A."/>
            <person name="Segurens B."/>
            <person name="Wincker P."/>
            <person name="D'Hont A."/>
            <person name="Scarpelli C."/>
            <person name="Weissenbach J."/>
            <person name="Salanoubat M."/>
            <person name="Quetier F."/>
            <person name="Yu Y."/>
            <person name="Kim H.R."/>
            <person name="Rambo T."/>
            <person name="Currie J."/>
            <person name="Collura K."/>
            <person name="Luo M."/>
            <person name="Yang T."/>
            <person name="Ammiraju J.S.S."/>
            <person name="Engler F."/>
            <person name="Soderlund C."/>
            <person name="Wing R.A."/>
            <person name="Palmer L.E."/>
            <person name="de la Bastide M."/>
            <person name="Spiegel L."/>
            <person name="Nascimento L."/>
            <person name="Zutavern T."/>
            <person name="O'Shaughnessy A."/>
            <person name="Dike S."/>
            <person name="Dedhia N."/>
            <person name="Preston R."/>
            <person name="Balija V."/>
            <person name="McCombie W.R."/>
            <person name="Chow T."/>
            <person name="Chen H."/>
            <person name="Chung M."/>
            <person name="Chen C."/>
            <person name="Shaw J."/>
            <person name="Wu H."/>
            <person name="Hsiao K."/>
            <person name="Chao Y."/>
            <person name="Chu M."/>
            <person name="Cheng C."/>
            <person name="Hour A."/>
            <person name="Lee P."/>
            <person name="Lin S."/>
            <person name="Lin Y."/>
            <person name="Liou J."/>
            <person name="Liu S."/>
            <person name="Hsing Y."/>
            <person name="Raghuvanshi S."/>
            <person name="Mohanty A."/>
            <person name="Bharti A.K."/>
            <person name="Gaur A."/>
            <person name="Gupta V."/>
            <person name="Kumar D."/>
            <person name="Ravi V."/>
            <person name="Vij S."/>
            <person name="Kapur A."/>
            <person name="Khurana P."/>
            <person name="Khurana P."/>
            <person name="Khurana J.P."/>
            <person name="Tyagi A.K."/>
            <person name="Gaikwad K."/>
            <person name="Singh A."/>
            <person name="Dalal V."/>
            <person name="Srivastava S."/>
            <person name="Dixit A."/>
            <person name="Pal A.K."/>
            <person name="Ghazi I.A."/>
            <person name="Yadav M."/>
            <person name="Pandit A."/>
            <person name="Bhargava A."/>
            <person name="Sureshbabu K."/>
            <person name="Batra K."/>
            <person name="Sharma T.R."/>
            <person name="Mohapatra T."/>
            <person name="Singh N.K."/>
            <person name="Messing J."/>
            <person name="Nelson A.B."/>
            <person name="Fuks G."/>
            <person name="Kavchok S."/>
            <person name="Keizer G."/>
            <person name="Linton E."/>
            <person name="Llaca V."/>
            <person name="Song R."/>
            <person name="Tanyolac B."/>
            <person name="Young S."/>
            <person name="Ho-Il K."/>
            <person name="Hahn J.H."/>
            <person name="Sangsakoo G."/>
            <person name="Vanavichit A."/>
            <person name="de Mattos Luiz.A.T."/>
            <person name="Zimmer P.D."/>
            <person name="Malone G."/>
            <person name="Dellagostin O."/>
            <person name="de Oliveira A.C."/>
            <person name="Bevan M."/>
            <person name="Bancroft I."/>
            <person name="Minx P."/>
            <person name="Cordum H."/>
            <person name="Wilson R."/>
            <person name="Cheng Z."/>
            <person name="Jin W."/>
            <person name="Jiang J."/>
            <person name="Leong S.A."/>
            <person name="Iwama H."/>
            <person name="Gojobori T."/>
            <person name="Itoh T."/>
            <person name="Niimura Y."/>
            <person name="Fujii Y."/>
            <person name="Habara T."/>
            <person name="Sakai H."/>
            <person name="Sato Y."/>
            <person name="Wilson G."/>
            <person name="Kumar K."/>
            <person name="McCouch S."/>
            <person name="Juretic N."/>
            <person name="Hoen D."/>
            <person name="Wright S."/>
            <person name="Bruskiewich R."/>
            <person name="Bureau T."/>
            <person name="Miyao A."/>
            <person name="Hirochika H."/>
            <person name="Nishikawa T."/>
            <person name="Kadowaki K."/>
            <person name="Sugiura M."/>
            <person name="Burr B."/>
            <person name="Sasaki T."/>
        </authorList>
    </citation>
    <scope>NUCLEOTIDE SEQUENCE [LARGE SCALE GENOMIC DNA]</scope>
    <source>
        <strain evidence="3">cv. Nipponbare</strain>
    </source>
</reference>
<dbReference type="Proteomes" id="UP000059680">
    <property type="component" value="Chromosome 1"/>
</dbReference>
<sequence length="110" mass="12795">GELEVDVHKGALDFGELLQLLLERLPDVVRVAERHVAGEDDVHLHEVVSPEGVGPHRVDVPDLLVVVPYQVRQLRQVLRRRRPADQRPHVLHHRPSPRRDRVHRDLHIHH</sequence>
<dbReference type="EMBL" id="AP014957">
    <property type="protein sequence ID" value="BAS70207.1"/>
    <property type="molecule type" value="Genomic_DNA"/>
</dbReference>
<evidence type="ECO:0000313" key="2">
    <source>
        <dbReference type="EMBL" id="BAS70207.1"/>
    </source>
</evidence>
<dbReference type="AlphaFoldDB" id="A0A0P0UXM2"/>
<proteinExistence type="predicted"/>
<reference evidence="2 3" key="2">
    <citation type="journal article" date="2013" name="Plant Cell Physiol.">
        <title>Rice Annotation Project Database (RAP-DB): an integrative and interactive database for rice genomics.</title>
        <authorList>
            <person name="Sakai H."/>
            <person name="Lee S.S."/>
            <person name="Tanaka T."/>
            <person name="Numa H."/>
            <person name="Kim J."/>
            <person name="Kawahara Y."/>
            <person name="Wakimoto H."/>
            <person name="Yang C.C."/>
            <person name="Iwamoto M."/>
            <person name="Abe T."/>
            <person name="Yamada Y."/>
            <person name="Muto A."/>
            <person name="Inokuchi H."/>
            <person name="Ikemura T."/>
            <person name="Matsumoto T."/>
            <person name="Sasaki T."/>
            <person name="Itoh T."/>
        </authorList>
    </citation>
    <scope>NUCLEOTIDE SEQUENCE [LARGE SCALE GENOMIC DNA]</scope>
    <source>
        <strain evidence="3">cv. Nipponbare</strain>
    </source>
</reference>
<feature type="compositionally biased region" description="Basic and acidic residues" evidence="1">
    <location>
        <begin position="97"/>
        <end position="110"/>
    </location>
</feature>
<feature type="non-terminal residue" evidence="2">
    <location>
        <position position="1"/>
    </location>
</feature>
<protein>
    <submittedName>
        <fullName evidence="2">Os01g0130100 protein</fullName>
    </submittedName>
</protein>
<dbReference type="Gramene" id="Os01t0130100-01">
    <property type="protein sequence ID" value="Os01t0130100-01"/>
    <property type="gene ID" value="Os01g0130100"/>
</dbReference>
<feature type="region of interest" description="Disordered" evidence="1">
    <location>
        <begin position="81"/>
        <end position="110"/>
    </location>
</feature>
<dbReference type="eggNOG" id="ENOG502R4MC">
    <property type="taxonomic scope" value="Eukaryota"/>
</dbReference>
<gene>
    <name evidence="2" type="ordered locus">Os01g0130100</name>
    <name evidence="2" type="ORF">OSNPB_010130100</name>
</gene>